<comment type="similarity">
    <text evidence="2">Belongs to the USE1 family.</text>
</comment>
<dbReference type="GO" id="GO:0031201">
    <property type="term" value="C:SNARE complex"/>
    <property type="evidence" value="ECO:0007669"/>
    <property type="project" value="TreeGrafter"/>
</dbReference>
<keyword evidence="7" id="KW-0931">ER-Golgi transport</keyword>
<accession>A0A815D0B2</accession>
<feature type="coiled-coil region" evidence="12">
    <location>
        <begin position="56"/>
        <end position="83"/>
    </location>
</feature>
<dbReference type="Proteomes" id="UP000663860">
    <property type="component" value="Unassembled WGS sequence"/>
</dbReference>
<sequence length="292" mass="33908">MPAVIASSNLLIEKTFRRLLSSTEQLLEENSIEEWKLDQFINALTNMLNDMHKSMNRPAKKQLDEYKQRIDKLRQSLDPIKLEDQTFPRQVSRPIQTDSIVKEQQQQQPEIPTPPMSSSQTEKNLSTSNKSDRHNLNRQQQHIQSEEDRQEDVATSMIDTTKSLKNTAERLRDIVKDDQKKISEAETLIDHNTAKLNVQSKRLKHNAYNVSNCWIYLMLIVVIMTFISLTVFMRMFRKRTTTITYSNKDSKSSLLSNSINQTTINNTNITTTKSTDYISLLLNYANENHTDL</sequence>
<evidence type="ECO:0000256" key="11">
    <source>
        <dbReference type="ARBA" id="ARBA00032711"/>
    </source>
</evidence>
<dbReference type="GO" id="GO:0006890">
    <property type="term" value="P:retrograde vesicle-mediated transport, Golgi to endoplasmic reticulum"/>
    <property type="evidence" value="ECO:0007669"/>
    <property type="project" value="TreeGrafter"/>
</dbReference>
<dbReference type="AlphaFoldDB" id="A0A815D0B2"/>
<evidence type="ECO:0000313" key="15">
    <source>
        <dbReference type="EMBL" id="CAF1291449.1"/>
    </source>
</evidence>
<feature type="transmembrane region" description="Helical" evidence="14">
    <location>
        <begin position="214"/>
        <end position="233"/>
    </location>
</feature>
<evidence type="ECO:0000256" key="13">
    <source>
        <dbReference type="SAM" id="MobiDB-lite"/>
    </source>
</evidence>
<dbReference type="EMBL" id="CAJNOE010000621">
    <property type="protein sequence ID" value="CAF1291449.1"/>
    <property type="molecule type" value="Genomic_DNA"/>
</dbReference>
<keyword evidence="8" id="KW-0653">Protein transport</keyword>
<evidence type="ECO:0000256" key="8">
    <source>
        <dbReference type="ARBA" id="ARBA00022927"/>
    </source>
</evidence>
<dbReference type="PANTHER" id="PTHR13050:SF7">
    <property type="entry name" value="VESICLE TRANSPORT PROTEIN USE1"/>
    <property type="match status" value="1"/>
</dbReference>
<gene>
    <name evidence="15" type="ORF">IZO911_LOCUS33537</name>
    <name evidence="16" type="ORF">KXQ929_LOCUS5309</name>
</gene>
<protein>
    <recommendedName>
        <fullName evidence="3">Vesicle transport protein USE1</fullName>
    </recommendedName>
    <alternativeName>
        <fullName evidence="11">USE1-like protein</fullName>
    </alternativeName>
</protein>
<keyword evidence="6" id="KW-0256">Endoplasmic reticulum</keyword>
<reference evidence="15" key="1">
    <citation type="submission" date="2021-02" db="EMBL/GenBank/DDBJ databases">
        <authorList>
            <person name="Nowell W R."/>
        </authorList>
    </citation>
    <scope>NUCLEOTIDE SEQUENCE</scope>
</reference>
<evidence type="ECO:0000256" key="14">
    <source>
        <dbReference type="SAM" id="Phobius"/>
    </source>
</evidence>
<comment type="caution">
    <text evidence="15">The sequence shown here is derived from an EMBL/GenBank/DDBJ whole genome shotgun (WGS) entry which is preliminary data.</text>
</comment>
<name>A0A815D0B2_9BILA</name>
<evidence type="ECO:0000256" key="1">
    <source>
        <dbReference type="ARBA" id="ARBA00004163"/>
    </source>
</evidence>
<evidence type="ECO:0000256" key="2">
    <source>
        <dbReference type="ARBA" id="ARBA00007891"/>
    </source>
</evidence>
<evidence type="ECO:0000256" key="7">
    <source>
        <dbReference type="ARBA" id="ARBA00022892"/>
    </source>
</evidence>
<evidence type="ECO:0000313" key="17">
    <source>
        <dbReference type="Proteomes" id="UP000663860"/>
    </source>
</evidence>
<keyword evidence="9 14" id="KW-1133">Transmembrane helix</keyword>
<dbReference type="PANTHER" id="PTHR13050">
    <property type="entry name" value="USE1-LIKE PROTEIN"/>
    <property type="match status" value="1"/>
</dbReference>
<evidence type="ECO:0000256" key="4">
    <source>
        <dbReference type="ARBA" id="ARBA00022448"/>
    </source>
</evidence>
<dbReference type="InterPro" id="IPR019150">
    <property type="entry name" value="Vesicle_transport_protein_Use1"/>
</dbReference>
<dbReference type="Pfam" id="PF09753">
    <property type="entry name" value="Use1"/>
    <property type="match status" value="1"/>
</dbReference>
<proteinExistence type="inferred from homology"/>
<evidence type="ECO:0000256" key="10">
    <source>
        <dbReference type="ARBA" id="ARBA00023136"/>
    </source>
</evidence>
<keyword evidence="4" id="KW-0813">Transport</keyword>
<evidence type="ECO:0000256" key="6">
    <source>
        <dbReference type="ARBA" id="ARBA00022824"/>
    </source>
</evidence>
<evidence type="ECO:0000256" key="12">
    <source>
        <dbReference type="SAM" id="Coils"/>
    </source>
</evidence>
<dbReference type="GO" id="GO:0005484">
    <property type="term" value="F:SNAP receptor activity"/>
    <property type="evidence" value="ECO:0007669"/>
    <property type="project" value="TreeGrafter"/>
</dbReference>
<evidence type="ECO:0000256" key="5">
    <source>
        <dbReference type="ARBA" id="ARBA00022692"/>
    </source>
</evidence>
<organism evidence="15 17">
    <name type="scientific">Adineta steineri</name>
    <dbReference type="NCBI Taxonomy" id="433720"/>
    <lineage>
        <taxon>Eukaryota</taxon>
        <taxon>Metazoa</taxon>
        <taxon>Spiralia</taxon>
        <taxon>Gnathifera</taxon>
        <taxon>Rotifera</taxon>
        <taxon>Eurotatoria</taxon>
        <taxon>Bdelloidea</taxon>
        <taxon>Adinetida</taxon>
        <taxon>Adinetidae</taxon>
        <taxon>Adineta</taxon>
    </lineage>
</organism>
<dbReference type="GO" id="GO:0015031">
    <property type="term" value="P:protein transport"/>
    <property type="evidence" value="ECO:0007669"/>
    <property type="project" value="UniProtKB-KW"/>
</dbReference>
<comment type="subcellular location">
    <subcellularLocation>
        <location evidence="1">Endoplasmic reticulum membrane</location>
        <topology evidence="1">Single-pass type IV membrane protein</topology>
    </subcellularLocation>
</comment>
<evidence type="ECO:0000313" key="16">
    <source>
        <dbReference type="EMBL" id="CAF3604467.1"/>
    </source>
</evidence>
<keyword evidence="12" id="KW-0175">Coiled coil</keyword>
<evidence type="ECO:0000256" key="9">
    <source>
        <dbReference type="ARBA" id="ARBA00022989"/>
    </source>
</evidence>
<evidence type="ECO:0000256" key="3">
    <source>
        <dbReference type="ARBA" id="ARBA00015843"/>
    </source>
</evidence>
<dbReference type="EMBL" id="CAJOBB010000193">
    <property type="protein sequence ID" value="CAF3604467.1"/>
    <property type="molecule type" value="Genomic_DNA"/>
</dbReference>
<keyword evidence="10 14" id="KW-0472">Membrane</keyword>
<keyword evidence="5 14" id="KW-0812">Transmembrane</keyword>
<feature type="compositionally biased region" description="Polar residues" evidence="13">
    <location>
        <begin position="116"/>
        <end position="129"/>
    </location>
</feature>
<dbReference type="GO" id="GO:0005789">
    <property type="term" value="C:endoplasmic reticulum membrane"/>
    <property type="evidence" value="ECO:0007669"/>
    <property type="project" value="UniProtKB-SubCell"/>
</dbReference>
<feature type="region of interest" description="Disordered" evidence="13">
    <location>
        <begin position="100"/>
        <end position="153"/>
    </location>
</feature>
<dbReference type="Proteomes" id="UP000663868">
    <property type="component" value="Unassembled WGS sequence"/>
</dbReference>